<dbReference type="Proteomes" id="UP000293142">
    <property type="component" value="Unassembled WGS sequence"/>
</dbReference>
<dbReference type="OrthoDB" id="2545931at2"/>
<feature type="compositionally biased region" description="Low complexity" evidence="1">
    <location>
        <begin position="404"/>
        <end position="449"/>
    </location>
</feature>
<sequence>MQGIHPNNMLKSLRLLLMFALVGCLAWSGMAPRPAAAGKEGVFIGDGVYFTLEAAELSKETDSQTMRFTVRLNNDGESSVDFNRYGVKVTAEGGGSYSAQLSQKAAGTVAPASAVDYMYVSKIAAGLPADQLKVTIFDRSGGGISDIGSLTVANADTLRQTDSQLVLNLSDVDSSAANDSILTLRAQQAFVQPKDGKWLLSADIAAEYSGTGSTALPSGLKWTVRDKSGKTYAAAVKMADGSALSAGQTFHILLTANSDKRPDAANLVLELSRNDAGSSVLGKLNIGPRFAVVQAGQKAPYLLQSADGLTMELGQAQVSKRSEDRQILADVMFHNGSDHTVQVPELTGSFVSVENGLTLDASLVIAADTYVASGQSTSYRLAAALPDGVSPDTLQLLVFEQKTASGKTSSGSSNDKSGSTNTNNSTSNNSDTTNSNSSTSSTNSSTSGSSGSGKNGSSASGSGNTANTGSSGSAANSSGNSGASGSTSSSGGSGNNGSTNNDASGSASIPVMAVSLNGASSPAAMVNAPFYTLGDRMALNASNSLIDKNLDVSIVELNAHTNDENGFQTVVAKFKFTNKSSDTLSLPSFATELLNSDGVSFPGSRQTTTLQQLIPNTSYVVSYSYMLPPKSTGFYTLQILDATNAAKYKVPVGAYQVAIKQTGDENPNFAQKELSFYPFNVSIDDWRMSTLYTGGAYTYKLNLIVGVKKIDDVIVDNSFSTMEFDLYDTQNRLLGSTSVPFQGTGKLISGNQTITFTDLKTEQFEFPLTIRVYETIQTATGAAKRLVATLQQ</sequence>
<dbReference type="EMBL" id="SIRE01000014">
    <property type="protein sequence ID" value="TBL76284.1"/>
    <property type="molecule type" value="Genomic_DNA"/>
</dbReference>
<feature type="compositionally biased region" description="Low complexity" evidence="1">
    <location>
        <begin position="455"/>
        <end position="503"/>
    </location>
</feature>
<evidence type="ECO:0000256" key="1">
    <source>
        <dbReference type="SAM" id="MobiDB-lite"/>
    </source>
</evidence>
<reference evidence="2 3" key="1">
    <citation type="submission" date="2019-02" db="EMBL/GenBank/DDBJ databases">
        <title>Paenibacillus sp. nov., isolated from surface-sterilized tissue of Thalictrum simplex L.</title>
        <authorList>
            <person name="Tuo L."/>
        </authorList>
    </citation>
    <scope>NUCLEOTIDE SEQUENCE [LARGE SCALE GENOMIC DNA]</scope>
    <source>
        <strain evidence="2 3">N2SHLJ1</strain>
    </source>
</reference>
<evidence type="ECO:0000313" key="3">
    <source>
        <dbReference type="Proteomes" id="UP000293142"/>
    </source>
</evidence>
<comment type="caution">
    <text evidence="2">The sequence shown here is derived from an EMBL/GenBank/DDBJ whole genome shotgun (WGS) entry which is preliminary data.</text>
</comment>
<evidence type="ECO:0008006" key="4">
    <source>
        <dbReference type="Google" id="ProtNLM"/>
    </source>
</evidence>
<feature type="region of interest" description="Disordered" evidence="1">
    <location>
        <begin position="404"/>
        <end position="503"/>
    </location>
</feature>
<accession>A0A4Q9DN55</accession>
<gene>
    <name evidence="2" type="ORF">EYB31_20005</name>
</gene>
<keyword evidence="3" id="KW-1185">Reference proteome</keyword>
<proteinExistence type="predicted"/>
<dbReference type="AlphaFoldDB" id="A0A4Q9DN55"/>
<name>A0A4Q9DN55_9BACL</name>
<evidence type="ECO:0000313" key="2">
    <source>
        <dbReference type="EMBL" id="TBL76284.1"/>
    </source>
</evidence>
<dbReference type="RefSeq" id="WP_131015190.1">
    <property type="nucleotide sequence ID" value="NZ_SIRE01000014.1"/>
</dbReference>
<protein>
    <recommendedName>
        <fullName evidence="4">DUF4352 domain-containing protein</fullName>
    </recommendedName>
</protein>
<organism evidence="2 3">
    <name type="scientific">Paenibacillus thalictri</name>
    <dbReference type="NCBI Taxonomy" id="2527873"/>
    <lineage>
        <taxon>Bacteria</taxon>
        <taxon>Bacillati</taxon>
        <taxon>Bacillota</taxon>
        <taxon>Bacilli</taxon>
        <taxon>Bacillales</taxon>
        <taxon>Paenibacillaceae</taxon>
        <taxon>Paenibacillus</taxon>
    </lineage>
</organism>